<keyword evidence="2" id="KW-1017">Isopeptide bond</keyword>
<dbReference type="SMART" id="SM00182">
    <property type="entry name" value="CULLIN"/>
    <property type="match status" value="1"/>
</dbReference>
<dbReference type="Pfam" id="PF00888">
    <property type="entry name" value="Cullin"/>
    <property type="match status" value="1"/>
</dbReference>
<dbReference type="SUPFAM" id="SSF46785">
    <property type="entry name" value="Winged helix' DNA-binding domain"/>
    <property type="match status" value="1"/>
</dbReference>
<dbReference type="Pfam" id="PF26557">
    <property type="entry name" value="Cullin_AB"/>
    <property type="match status" value="1"/>
</dbReference>
<reference evidence="8" key="1">
    <citation type="submission" date="2019-04" db="EMBL/GenBank/DDBJ databases">
        <title>Friends and foes A comparative genomics studyof 23 Aspergillus species from section Flavi.</title>
        <authorList>
            <consortium name="DOE Joint Genome Institute"/>
            <person name="Kjaerbolling I."/>
            <person name="Vesth T."/>
            <person name="Frisvad J.C."/>
            <person name="Nybo J.L."/>
            <person name="Theobald S."/>
            <person name="Kildgaard S."/>
            <person name="Isbrandt T."/>
            <person name="Kuo A."/>
            <person name="Sato A."/>
            <person name="Lyhne E.K."/>
            <person name="Kogle M.E."/>
            <person name="Wiebenga A."/>
            <person name="Kun R.S."/>
            <person name="Lubbers R.J."/>
            <person name="Makela M.R."/>
            <person name="Barry K."/>
            <person name="Chovatia M."/>
            <person name="Clum A."/>
            <person name="Daum C."/>
            <person name="Haridas S."/>
            <person name="He G."/>
            <person name="LaButti K."/>
            <person name="Lipzen A."/>
            <person name="Mondo S."/>
            <person name="Riley R."/>
            <person name="Salamov A."/>
            <person name="Simmons B.A."/>
            <person name="Magnuson J.K."/>
            <person name="Henrissat B."/>
            <person name="Mortensen U.H."/>
            <person name="Larsen T.O."/>
            <person name="Devries R.P."/>
            <person name="Grigoriev I.V."/>
            <person name="Machida M."/>
            <person name="Baker S.E."/>
            <person name="Andersen M.R."/>
        </authorList>
    </citation>
    <scope>NUCLEOTIDE SEQUENCE [LARGE SCALE GENOMIC DNA]</scope>
    <source>
        <strain evidence="8">IBT 14317</strain>
    </source>
</reference>
<dbReference type="PROSITE" id="PS01256">
    <property type="entry name" value="CULLIN_1"/>
    <property type="match status" value="1"/>
</dbReference>
<dbReference type="SUPFAM" id="SSF74788">
    <property type="entry name" value="Cullin repeat-like"/>
    <property type="match status" value="1"/>
</dbReference>
<dbReference type="InterPro" id="IPR016157">
    <property type="entry name" value="Cullin_CS"/>
</dbReference>
<feature type="region of interest" description="Disordered" evidence="6">
    <location>
        <begin position="1657"/>
        <end position="1695"/>
    </location>
</feature>
<dbReference type="PROSITE" id="PS50069">
    <property type="entry name" value="CULLIN_2"/>
    <property type="match status" value="1"/>
</dbReference>
<dbReference type="Gene3D" id="1.20.1310.10">
    <property type="entry name" value="Cullin Repeats"/>
    <property type="match status" value="4"/>
</dbReference>
<dbReference type="GO" id="GO:0005643">
    <property type="term" value="C:nuclear pore"/>
    <property type="evidence" value="ECO:0007669"/>
    <property type="project" value="InterPro"/>
</dbReference>
<dbReference type="FunFam" id="1.20.1310.10:FF:000031">
    <property type="entry name" value="Ubiquitin ligase subunit CulD"/>
    <property type="match status" value="1"/>
</dbReference>
<dbReference type="EMBL" id="ML735344">
    <property type="protein sequence ID" value="KAE8385147.1"/>
    <property type="molecule type" value="Genomic_DNA"/>
</dbReference>
<dbReference type="FunFam" id="1.10.10.10:FF:000014">
    <property type="entry name" value="Cullin 1"/>
    <property type="match status" value="1"/>
</dbReference>
<dbReference type="InterPro" id="IPR016159">
    <property type="entry name" value="Cullin_repeat-like_dom_sf"/>
</dbReference>
<dbReference type="Pfam" id="PF10557">
    <property type="entry name" value="Cullin_Nedd8"/>
    <property type="match status" value="1"/>
</dbReference>
<dbReference type="SUPFAM" id="SSF75632">
    <property type="entry name" value="Cullin homology domain"/>
    <property type="match status" value="1"/>
</dbReference>
<dbReference type="InterPro" id="IPR036388">
    <property type="entry name" value="WH-like_DNA-bd_sf"/>
</dbReference>
<comment type="similarity">
    <text evidence="1 4 5">Belongs to the cullin family.</text>
</comment>
<dbReference type="InterPro" id="IPR036390">
    <property type="entry name" value="WH_DNA-bd_sf"/>
</dbReference>
<proteinExistence type="inferred from homology"/>
<feature type="domain" description="Cullin family profile" evidence="7">
    <location>
        <begin position="2177"/>
        <end position="2420"/>
    </location>
</feature>
<evidence type="ECO:0000256" key="2">
    <source>
        <dbReference type="ARBA" id="ARBA00022499"/>
    </source>
</evidence>
<protein>
    <submittedName>
        <fullName evidence="8">Cullin-4B</fullName>
    </submittedName>
</protein>
<evidence type="ECO:0000256" key="1">
    <source>
        <dbReference type="ARBA" id="ARBA00006019"/>
    </source>
</evidence>
<dbReference type="Pfam" id="PF11894">
    <property type="entry name" value="Nup192"/>
    <property type="match status" value="1"/>
</dbReference>
<dbReference type="SMART" id="SM00884">
    <property type="entry name" value="Cullin_Nedd8"/>
    <property type="match status" value="1"/>
</dbReference>
<dbReference type="InterPro" id="IPR059120">
    <property type="entry name" value="Cullin-like_AB"/>
</dbReference>
<organism evidence="8">
    <name type="scientific">Petromyces alliaceus</name>
    <name type="common">Aspergillus alliaceus</name>
    <dbReference type="NCBI Taxonomy" id="209559"/>
    <lineage>
        <taxon>Eukaryota</taxon>
        <taxon>Fungi</taxon>
        <taxon>Dikarya</taxon>
        <taxon>Ascomycota</taxon>
        <taxon>Pezizomycotina</taxon>
        <taxon>Eurotiomycetes</taxon>
        <taxon>Eurotiomycetidae</taxon>
        <taxon>Eurotiales</taxon>
        <taxon>Aspergillaceae</taxon>
        <taxon>Aspergillus</taxon>
        <taxon>Aspergillus subgen. Circumdati</taxon>
    </lineage>
</organism>
<keyword evidence="3" id="KW-0832">Ubl conjugation</keyword>
<dbReference type="InterPro" id="IPR001373">
    <property type="entry name" value="Cullin_N"/>
</dbReference>
<dbReference type="FunFam" id="3.30.230.130:FF:000006">
    <property type="entry name" value="Cullin-4 like"/>
    <property type="match status" value="1"/>
</dbReference>
<feature type="compositionally biased region" description="Polar residues" evidence="6">
    <location>
        <begin position="1728"/>
        <end position="1759"/>
    </location>
</feature>
<dbReference type="GO" id="GO:0031461">
    <property type="term" value="C:cullin-RING ubiquitin ligase complex"/>
    <property type="evidence" value="ECO:0007669"/>
    <property type="project" value="InterPro"/>
</dbReference>
<sequence>MGDRDTLAGLRGLYQDLSSLTDSSFVNIDRLRVELEAHIDDFRKLLDRAPKNNASRQAVLSGKITVNDLEYSINQEFQQSALQLADALGIDELEAAVMFLGAQEHAQLLDRTPLIAAIMRFHEHRHFLLESLRLILQESFEVERETTQVLMQDMIAFVVEIKNGPLRNASLFARKCMKSMEDIEKWLVLVAEQIQKASIVGQTEDADIMEAIEYQRSSLQQQHESLGAILCYLFKGPYTSPEDLRLLLGNLRKMDRLDGLLVHYIPSVIAAFVQHGSPESSNSYKEARSLHTAVTSTKDGQSWALPTFHSAVIALWLAVYSGWDFDGPSSPLPGVDLEKDAEERTKMFMTALDDGGLDFMLAICSGVNNEEWTDPARSELVTLLLKESSLAMPESDCCAAYTKSLLMENLEVFAESCVANMPDAVRMLKSEEDSQRLDQITALRDGLTSSLHRGLVEARTHLESFLMVMAFAFEQRPDAAQEFWADPDGNLYGFLQWASKRQTVPRVSAFCELLCSISGSEDNATAAHRFLSEEDKFMSAKFKRSTSMNWSQMFAELELYATKVTEKPAAATSQTILRSRKSEPADMSEPESPVMLTCYLRLMGHLCRQSAAIRDWMLHHPSFNIVSTLLTLCSGPIPTHLRATVFTTLAALMTERSPINGNEMWLSIDQWISGGSMSASGMGKIPVVSNPLVWHEQQAFQKFGESFDQANAFVTLINSLVSPTSDSVDYHLSLPFPESLGSSYRMPGIEPYIDFILGHALSRKVPDLNERQTRMLTYNCLDFVVTCLKSFNESLVSVLSQPTVPSDAKTSSLVTYVRLHPFSRVAEWLFNEDVIKAIFATAHQDIAEVSKAASDSTLVLSLARSLEVMDLIMDLQSTYFNIVRPLVKSQSAGGSRTSVANSSLSAFEDSVLNNLSIVPALCLYCSTAHQQLTITSMVLLEKLSSSRKLNKVSTPGLSKWRSSNKIVEVLSTEVEVDSVARPLVSQMQPEPRELDYGSESSGYIIRESLLALLNSCLRMITDRPTIAHILLGFSSVGNMLDISSDGLFANGMSLLHAIITFLQSYPDEIDGNILSWMVHIKRMALEVLKHLWSSKISSFFTLTEMRASRFLQRLLASQPIIGPNTLWDGFPIVTEDFWISDSATALAEFLLYRSYLYAYATTEVRSAAKLRSPTLQADILSTLFGNSTSETGDAVLNPTIFDLFDFADLDIGCQLQPPILDLLDGIMLDACAKEADNSIVLYDEAELEELIQLRKEELLLSGQLRPQDEEQFLAEAEGLKMFIHATNQLRKINNNRYLALRSWTELITTMLTCSEIEGGRKSTSILHTIQLTLPKLEAAVEEDLPEATELARLAEVLVSKLESSATKVNSARRSGDVIDEKLHQLFQICVRGITLATGNVNLRETFYNVCSSYVARIIQPETGYEGIKQHSHRIIKIAGPSLIEAICDDAYAGQETCRVSALLFLNLLAALDKQGDSILAESISQSNYLSLFLDAIRTLPVELRNAQANDTPLLLSYYESLLSLLQQLCQTKAGATHVLKTGLFEAVRGSQLFAADPDLGIDIDNPDALRKYYDLLDSVLRVIVSAAFSRGLHNEQMMEQTRGFLAENRQSMVGIFKRFAKIGGKGAADHHRTLGNLTKSYMALVAATDFLEFEDNEMQHNPRGATEQRSGKRKSIGKRKLSNQEEALHQPQHQQATISELLSRNHTTHGKEHPQLSSPTSKRPRLSPSPSGLTSAQGPRGAASSNTMYNFSNQETKGSGSFGHVTPGSNCINVAARPRSFNAPVRQSNFTPHTGAKKLVVKNLRTGPRLNQDSYFEKIWGQLDAALTAIFDGGKPEVSLEELYKGAENVCRQGRASALARQLQERCRGHVSGKLHDTLVSKAGGGNNIDTLRAVVESWTTWQSKLVTVRWIFYYLDQSFLLHSKEYPVIREMGLIQFRQHIFNDSVLQLKILQGACDLIEADRDEARSMSADSSLLRNAIEFFHGLDVYTTGFEPLLVSESEKFFASWAQHEASGYLATFAENSHRLIEKEVDRCTLLSLNRSTKQKLSEILDQKLVAEQEGVLLEQKDILGLLRVGNKNALEKLYTLLQRRDLGAKLKAAFNSYIVEEGTGIVFDDEKETEMVARLLDFKQQLDETWINSFHRNEVLGHALREAFESFMNKGRKSDASGGTDNPKTGEMIAKYVDRLLKGGWKLPPGRKPEDVPLADEDAEINRQLDQVLDLFRFVHGKAVFEAFYKNDLARRLLMGRSASDDAEKSMLARLKIECGSSFTHNLESMFKDMDVARDEMSAYNSIQRERRHRLPVDLNVSVLSAAAWPSYPDVQVRIPPEIGTAVSEFEKFYYSKYNGRKLNWKHQLAHCQLRARFPKGDKELVVSSFQAIVLLLFNDISTNGTLSYQQIQEATKLSDQELKRTLQSLACAKYRVLIKKPRGREVNTTDEFSYNEGFSDVKMRIKINQIQLKETKEENKTTHERVAADRHYETQAAIVRIMKSRKTITHPELVAEVITATRSRGVLEPAEIKKNIEKLIEKDYMEREEGNRYQYVA</sequence>
<feature type="compositionally biased region" description="Basic residues" evidence="6">
    <location>
        <begin position="1671"/>
        <end position="1681"/>
    </location>
</feature>
<dbReference type="PANTHER" id="PTHR11932">
    <property type="entry name" value="CULLIN"/>
    <property type="match status" value="1"/>
</dbReference>
<evidence type="ECO:0000256" key="4">
    <source>
        <dbReference type="PROSITE-ProRule" id="PRU00330"/>
    </source>
</evidence>
<evidence type="ECO:0000256" key="6">
    <source>
        <dbReference type="SAM" id="MobiDB-lite"/>
    </source>
</evidence>
<dbReference type="FunFam" id="1.20.1310.10:FF:000049">
    <property type="entry name" value="Putative ubiquitin ligase subunit CulD"/>
    <property type="match status" value="1"/>
</dbReference>
<dbReference type="FunFam" id="1.20.1310.10:FF:000035">
    <property type="entry name" value="Ubiquitin ligase subunit CulD, putative"/>
    <property type="match status" value="1"/>
</dbReference>
<dbReference type="FunFam" id="1.20.1310.10:FF:000044">
    <property type="entry name" value="Ubiquitin ligase subunit CulD, putative"/>
    <property type="match status" value="1"/>
</dbReference>
<evidence type="ECO:0000256" key="5">
    <source>
        <dbReference type="RuleBase" id="RU003829"/>
    </source>
</evidence>
<evidence type="ECO:0000259" key="7">
    <source>
        <dbReference type="PROSITE" id="PS50069"/>
    </source>
</evidence>
<accession>A0A5N7BUF2</accession>
<dbReference type="InterPro" id="IPR021827">
    <property type="entry name" value="Nup186/Nup192/Nup205"/>
</dbReference>
<evidence type="ECO:0000256" key="3">
    <source>
        <dbReference type="ARBA" id="ARBA00022843"/>
    </source>
</evidence>
<dbReference type="InterPro" id="IPR019559">
    <property type="entry name" value="Cullin_neddylation_domain"/>
</dbReference>
<feature type="region of interest" description="Disordered" evidence="6">
    <location>
        <begin position="1707"/>
        <end position="1764"/>
    </location>
</feature>
<dbReference type="Proteomes" id="UP000326877">
    <property type="component" value="Unassembled WGS sequence"/>
</dbReference>
<dbReference type="Gene3D" id="3.30.230.130">
    <property type="entry name" value="Cullin, Chain C, Domain 2"/>
    <property type="match status" value="1"/>
</dbReference>
<gene>
    <name evidence="8" type="ORF">BDV23DRAFT_188569</name>
</gene>
<dbReference type="InterPro" id="IPR036317">
    <property type="entry name" value="Cullin_homology_sf"/>
</dbReference>
<dbReference type="OrthoDB" id="2019644at2759"/>
<evidence type="ECO:0000313" key="8">
    <source>
        <dbReference type="EMBL" id="KAE8385147.1"/>
    </source>
</evidence>
<dbReference type="GO" id="GO:0006511">
    <property type="term" value="P:ubiquitin-dependent protein catabolic process"/>
    <property type="evidence" value="ECO:0007669"/>
    <property type="project" value="InterPro"/>
</dbReference>
<dbReference type="InterPro" id="IPR045093">
    <property type="entry name" value="Cullin"/>
</dbReference>
<name>A0A5N7BUF2_PETAA</name>
<dbReference type="InterPro" id="IPR016158">
    <property type="entry name" value="Cullin_homology"/>
</dbReference>
<dbReference type="GO" id="GO:0031625">
    <property type="term" value="F:ubiquitin protein ligase binding"/>
    <property type="evidence" value="ECO:0007669"/>
    <property type="project" value="InterPro"/>
</dbReference>
<dbReference type="Gene3D" id="1.10.10.10">
    <property type="entry name" value="Winged helix-like DNA-binding domain superfamily/Winged helix DNA-binding domain"/>
    <property type="match status" value="1"/>
</dbReference>